<dbReference type="InterPro" id="IPR007863">
    <property type="entry name" value="Peptidase_M16_C"/>
</dbReference>
<feature type="non-terminal residue" evidence="2">
    <location>
        <position position="1"/>
    </location>
</feature>
<reference evidence="2" key="1">
    <citation type="submission" date="2018-05" db="EMBL/GenBank/DDBJ databases">
        <authorList>
            <person name="Lanie J.A."/>
            <person name="Ng W.-L."/>
            <person name="Kazmierczak K.M."/>
            <person name="Andrzejewski T.M."/>
            <person name="Davidsen T.M."/>
            <person name="Wayne K.J."/>
            <person name="Tettelin H."/>
            <person name="Glass J.I."/>
            <person name="Rusch D."/>
            <person name="Podicherti R."/>
            <person name="Tsui H.-C.T."/>
            <person name="Winkler M.E."/>
        </authorList>
    </citation>
    <scope>NUCLEOTIDE SEQUENCE</scope>
</reference>
<name>A0A382XEK5_9ZZZZ</name>
<proteinExistence type="predicted"/>
<dbReference type="EMBL" id="UINC01166700">
    <property type="protein sequence ID" value="SVD68798.1"/>
    <property type="molecule type" value="Genomic_DNA"/>
</dbReference>
<protein>
    <recommendedName>
        <fullName evidence="1">Peptidase M16 C-terminal domain-containing protein</fullName>
    </recommendedName>
</protein>
<gene>
    <name evidence="2" type="ORF">METZ01_LOCUS421652</name>
</gene>
<evidence type="ECO:0000313" key="2">
    <source>
        <dbReference type="EMBL" id="SVD68798.1"/>
    </source>
</evidence>
<dbReference type="AlphaFoldDB" id="A0A382XEK5"/>
<dbReference type="SUPFAM" id="SSF63411">
    <property type="entry name" value="LuxS/MPP-like metallohydrolase"/>
    <property type="match status" value="1"/>
</dbReference>
<evidence type="ECO:0000259" key="1">
    <source>
        <dbReference type="Pfam" id="PF05193"/>
    </source>
</evidence>
<sequence>HRERPLSMELLEEMDLSKSMAVYRDRFADAGDFTFFFVGNFTLGGIEPLVRTYLGGLPSTGREETWRDVGIEAPKGVVEKTVYRGIEPKSQTSLIFTGPFEYDGWRNNFELDAMTSVLQIKLREGMREDLGGSYGVSVGSGVSHYPNEDYRITLRFGSDPKRTEELTRVVFEQIDSLRTFGTTEEYVTKVREMRKREREVALKENGFWVGGLQMTHFNGIDPRLLMKYGDMVDSLTVEAVQAAARKYFDTENYVHVTLLPEAAAGGE</sequence>
<organism evidence="2">
    <name type="scientific">marine metagenome</name>
    <dbReference type="NCBI Taxonomy" id="408172"/>
    <lineage>
        <taxon>unclassified sequences</taxon>
        <taxon>metagenomes</taxon>
        <taxon>ecological metagenomes</taxon>
    </lineage>
</organism>
<dbReference type="GO" id="GO:0046872">
    <property type="term" value="F:metal ion binding"/>
    <property type="evidence" value="ECO:0007669"/>
    <property type="project" value="InterPro"/>
</dbReference>
<accession>A0A382XEK5</accession>
<feature type="domain" description="Peptidase M16 C-terminal" evidence="1">
    <location>
        <begin position="24"/>
        <end position="192"/>
    </location>
</feature>
<dbReference type="Gene3D" id="3.30.830.10">
    <property type="entry name" value="Metalloenzyme, LuxS/M16 peptidase-like"/>
    <property type="match status" value="1"/>
</dbReference>
<dbReference type="InterPro" id="IPR011249">
    <property type="entry name" value="Metalloenz_LuxS/M16"/>
</dbReference>
<dbReference type="Pfam" id="PF05193">
    <property type="entry name" value="Peptidase_M16_C"/>
    <property type="match status" value="1"/>
</dbReference>